<comment type="caution">
    <text evidence="1">The sequence shown here is derived from an EMBL/GenBank/DDBJ whole genome shotgun (WGS) entry which is preliminary data.</text>
</comment>
<name>A0A8S4HCG4_PLAVI</name>
<evidence type="ECO:0000313" key="2">
    <source>
        <dbReference type="Proteomes" id="UP000779233"/>
    </source>
</evidence>
<proteinExistence type="predicted"/>
<dbReference type="Proteomes" id="UP000779233">
    <property type="component" value="Unassembled WGS sequence"/>
</dbReference>
<evidence type="ECO:0000313" key="1">
    <source>
        <dbReference type="EMBL" id="CAG9480078.1"/>
    </source>
</evidence>
<reference evidence="1" key="1">
    <citation type="submission" date="2021-09" db="EMBL/GenBank/DDBJ databases">
        <authorList>
            <consortium name="Pathogen Informatics"/>
        </authorList>
    </citation>
    <scope>NUCLEOTIDE SEQUENCE</scope>
    <source>
        <strain evidence="1">PvW1</strain>
    </source>
</reference>
<organism evidence="1 2">
    <name type="scientific">Plasmodium vivax</name>
    <name type="common">malaria parasite P. vivax</name>
    <dbReference type="NCBI Taxonomy" id="5855"/>
    <lineage>
        <taxon>Eukaryota</taxon>
        <taxon>Sar</taxon>
        <taxon>Alveolata</taxon>
        <taxon>Apicomplexa</taxon>
        <taxon>Aconoidasida</taxon>
        <taxon>Haemosporida</taxon>
        <taxon>Plasmodiidae</taxon>
        <taxon>Plasmodium</taxon>
        <taxon>Plasmodium (Plasmodium)</taxon>
    </lineage>
</organism>
<dbReference type="EMBL" id="CAJZCX010000010">
    <property type="protein sequence ID" value="CAG9480078.1"/>
    <property type="molecule type" value="Genomic_DNA"/>
</dbReference>
<dbReference type="AlphaFoldDB" id="A0A8S4HCG4"/>
<gene>
    <name evidence="1" type="ORF">PVW1_050041500</name>
</gene>
<dbReference type="VEuPathDB" id="PlasmoDB:PVPAM_000013500"/>
<sequence length="439" mass="51155">MSNSDIDNLILNYHDYSTITGKFNANRYYDYIDKYYLVLDYANVEPLKRQMYDKTYEEVYRHLNHGGVMTQYMIQGCKYISYLIHKEVNDTLKLHYDEKTFEIFRKFVEDYYNRIRSRSHTLCLPYIVYVNQDMYEKLDTLYRLYDLYTDVLSSNNYWNENKCLYFKLFLNSYNDYMRKNKPTSLKLNEILTHLEGYVSNTTKDLNGKCNDYTYILERIKLYKPHDEHKPPLMPELALHESRPLQNHVDNPGFRNTNTEVIEITKPTSPPPTSELGTTTRISGIEDVETELAPGRDPVSVIEQGIISKPPAEELHGYRTHARNETVEQSGHRQSVELSEQLKLMRETSLNSQNGLEVDQGFMANVRNTITGVLGEVDPVPVVGVSGGMGALFLLFKLEPSLEEADEDIESLLDSMEYIQDFSQVFKDMKMEILDTINLI</sequence>
<accession>A0A8S4HCG4</accession>
<protein>
    <submittedName>
        <fullName evidence="1">(malaria parasite P. vivax) hypothetical protein</fullName>
    </submittedName>
</protein>